<evidence type="ECO:0000313" key="7">
    <source>
        <dbReference type="EMBL" id="EEC94441.1"/>
    </source>
</evidence>
<dbReference type="STRING" id="537006.PRABACTJOHN_04198"/>
<evidence type="ECO:0000259" key="6">
    <source>
        <dbReference type="Pfam" id="PF06321"/>
    </source>
</evidence>
<dbReference type="Gene3D" id="2.60.40.2580">
    <property type="match status" value="1"/>
</dbReference>
<accession>B7BGK0</accession>
<feature type="chain" id="PRO_5002854452" description="Major fimbrial subunit protein N-terminal domain-containing protein" evidence="5">
    <location>
        <begin position="28"/>
        <end position="413"/>
    </location>
</feature>
<gene>
    <name evidence="7" type="ORF">PRABACTJOHN_04198</name>
</gene>
<evidence type="ECO:0000256" key="5">
    <source>
        <dbReference type="SAM" id="SignalP"/>
    </source>
</evidence>
<comment type="subcellular location">
    <subcellularLocation>
        <location evidence="1">Fimbrium</location>
    </subcellularLocation>
</comment>
<dbReference type="Gene3D" id="2.60.40.3690">
    <property type="match status" value="1"/>
</dbReference>
<dbReference type="AlphaFoldDB" id="B7BGK0"/>
<comment type="similarity">
    <text evidence="2">Belongs to the bacteroidetes fimbrillin superfamily. FimA/Mfa1 family.</text>
</comment>
<comment type="caution">
    <text evidence="7">The sequence shown here is derived from an EMBL/GenBank/DDBJ whole genome shotgun (WGS) entry which is preliminary data.</text>
</comment>
<evidence type="ECO:0000313" key="8">
    <source>
        <dbReference type="Proteomes" id="UP000005510"/>
    </source>
</evidence>
<evidence type="ECO:0000256" key="2">
    <source>
        <dbReference type="ARBA" id="ARBA00006011"/>
    </source>
</evidence>
<reference evidence="7 8" key="2">
    <citation type="submission" date="2008-10" db="EMBL/GenBank/DDBJ databases">
        <authorList>
            <person name="Fulton L."/>
            <person name="Clifton S."/>
            <person name="Fulton B."/>
            <person name="Xu J."/>
            <person name="Minx P."/>
            <person name="Pepin K.H."/>
            <person name="Johnson M."/>
            <person name="Bhonagiri V."/>
            <person name="Nash W.E."/>
            <person name="Mardis E.R."/>
            <person name="Wilson R.K."/>
        </authorList>
    </citation>
    <scope>NUCLEOTIDE SEQUENCE [LARGE SCALE GENOMIC DNA]</scope>
    <source>
        <strain evidence="7 8">DSM 18315</strain>
    </source>
</reference>
<dbReference type="EMBL" id="ABYH01000414">
    <property type="protein sequence ID" value="EEC94441.1"/>
    <property type="molecule type" value="Genomic_DNA"/>
</dbReference>
<dbReference type="HOGENOM" id="CLU_057106_0_0_10"/>
<dbReference type="PROSITE" id="PS51257">
    <property type="entry name" value="PROKAR_LIPOPROTEIN"/>
    <property type="match status" value="1"/>
</dbReference>
<evidence type="ECO:0000256" key="3">
    <source>
        <dbReference type="ARBA" id="ARBA00022729"/>
    </source>
</evidence>
<evidence type="ECO:0000256" key="1">
    <source>
        <dbReference type="ARBA" id="ARBA00004561"/>
    </source>
</evidence>
<feature type="signal peptide" evidence="5">
    <location>
        <begin position="1"/>
        <end position="27"/>
    </location>
</feature>
<proteinExistence type="inferred from homology"/>
<protein>
    <recommendedName>
        <fullName evidence="6">Major fimbrial subunit protein N-terminal domain-containing protein</fullName>
    </recommendedName>
</protein>
<name>B7BGK0_9BACT</name>
<feature type="domain" description="Major fimbrial subunit protein N-terminal" evidence="6">
    <location>
        <begin position="44"/>
        <end position="190"/>
    </location>
</feature>
<dbReference type="InterPro" id="IPR029141">
    <property type="entry name" value="FimA_N"/>
</dbReference>
<keyword evidence="4" id="KW-0281">Fimbrium</keyword>
<dbReference type="Proteomes" id="UP000005510">
    <property type="component" value="Unassembled WGS sequence"/>
</dbReference>
<sequence>MEINKIHIFMKLKSYFLLSIVVGMAFACSSDENVPEVEVFTPDATLSLAAVADGKSLTKAGEGEKENIDQEDAIKSLHVMVFYAGGNLQVDKVVAATNRVDDLDVQSGAVKILVLANAGTQENQFDTLEKALAYQRALDNENENNGYSMSSRLIEATLDEGMHNIFGNIKDFPGHMPNVSKEGNDIKLTRHIAQINLKSVSIKSDNGKASFVIDSVFVANVKGYSLMSANSTEEWGAVESKKAPDGNSLWWYGQYENEYWNGEYKTIEDGLLKADLLGFNANKRDVTSSSPWKPETGQLACGKSFIVYENMVDAVEPGQRTLLVLKGTYADGNGRVEANRFYTIPVNAMGTMTDAEGGTPDHSYVKRNYRYNISLTIKSSGSDRPYDPASEACMDVAVTVADWDVIEQNEDLD</sequence>
<dbReference type="Pfam" id="PF06321">
    <property type="entry name" value="P_gingi_FimA"/>
    <property type="match status" value="1"/>
</dbReference>
<keyword evidence="3 5" id="KW-0732">Signal</keyword>
<dbReference type="GO" id="GO:0009289">
    <property type="term" value="C:pilus"/>
    <property type="evidence" value="ECO:0007669"/>
    <property type="project" value="UniProtKB-SubCell"/>
</dbReference>
<reference evidence="7 8" key="1">
    <citation type="submission" date="2008-10" db="EMBL/GenBank/DDBJ databases">
        <title>Draft genome sequence of Parabacteroides johnsonii (DSM 18315).</title>
        <authorList>
            <person name="Sudarsanam P."/>
            <person name="Ley R."/>
            <person name="Guruge J."/>
            <person name="Turnbaugh P.J."/>
            <person name="Mahowald M."/>
            <person name="Liep D."/>
            <person name="Gordon J."/>
        </authorList>
    </citation>
    <scope>NUCLEOTIDE SEQUENCE [LARGE SCALE GENOMIC DNA]</scope>
    <source>
        <strain evidence="7 8">DSM 18315</strain>
    </source>
</reference>
<organism evidence="7 8">
    <name type="scientific">Parabacteroides johnsonii DSM 18315</name>
    <dbReference type="NCBI Taxonomy" id="537006"/>
    <lineage>
        <taxon>Bacteria</taxon>
        <taxon>Pseudomonadati</taxon>
        <taxon>Bacteroidota</taxon>
        <taxon>Bacteroidia</taxon>
        <taxon>Bacteroidales</taxon>
        <taxon>Tannerellaceae</taxon>
        <taxon>Parabacteroides</taxon>
    </lineage>
</organism>
<evidence type="ECO:0000256" key="4">
    <source>
        <dbReference type="ARBA" id="ARBA00023263"/>
    </source>
</evidence>